<dbReference type="STRING" id="1307761.L21SP2_2337"/>
<organism evidence="3 4">
    <name type="scientific">Salinispira pacifica</name>
    <dbReference type="NCBI Taxonomy" id="1307761"/>
    <lineage>
        <taxon>Bacteria</taxon>
        <taxon>Pseudomonadati</taxon>
        <taxon>Spirochaetota</taxon>
        <taxon>Spirochaetia</taxon>
        <taxon>Spirochaetales</taxon>
        <taxon>Spirochaetaceae</taxon>
        <taxon>Salinispira</taxon>
    </lineage>
</organism>
<dbReference type="HOGENOM" id="CLU_086382_0_0_12"/>
<dbReference type="InterPro" id="IPR007621">
    <property type="entry name" value="TPM_dom"/>
</dbReference>
<dbReference type="Proteomes" id="UP000018680">
    <property type="component" value="Chromosome"/>
</dbReference>
<dbReference type="RefSeq" id="WP_024268596.1">
    <property type="nucleotide sequence ID" value="NC_023035.1"/>
</dbReference>
<proteinExistence type="predicted"/>
<evidence type="ECO:0000313" key="3">
    <source>
        <dbReference type="EMBL" id="AHC15692.1"/>
    </source>
</evidence>
<evidence type="ECO:0000256" key="1">
    <source>
        <dbReference type="SAM" id="Phobius"/>
    </source>
</evidence>
<dbReference type="OrthoDB" id="5825388at2"/>
<keyword evidence="1" id="KW-1133">Transmembrane helix</keyword>
<dbReference type="EMBL" id="CP006939">
    <property type="protein sequence ID" value="AHC15692.1"/>
    <property type="molecule type" value="Genomic_DNA"/>
</dbReference>
<dbReference type="KEGG" id="slr:L21SP2_2337"/>
<feature type="domain" description="TPM" evidence="2">
    <location>
        <begin position="125"/>
        <end position="196"/>
    </location>
</feature>
<evidence type="ECO:0000313" key="4">
    <source>
        <dbReference type="Proteomes" id="UP000018680"/>
    </source>
</evidence>
<dbReference type="Gene3D" id="3.10.310.50">
    <property type="match status" value="1"/>
</dbReference>
<keyword evidence="1" id="KW-0812">Transmembrane</keyword>
<evidence type="ECO:0000259" key="2">
    <source>
        <dbReference type="Pfam" id="PF04536"/>
    </source>
</evidence>
<sequence>MSQRKALISESDQTRIKAAVARAEGKTAGEVMPVIARRSSVYPAPEWRGAAVGAVLGAVLMALLWAPSRAWADGGVVEYLLPVAVSLISGISAYFLVNIIPPLERLLTTRLEINSAITDAVFREFMVNNLSETRDRSGVLIYVSLFERRVQILADSGINQKVEPSAWKEFADAIAAGIREGKMSDALCAAIDDMGDLLADYFPVKDDDTNELGDLVIRD</sequence>
<dbReference type="PANTHER" id="PTHR30373">
    <property type="entry name" value="UPF0603 PROTEIN YGCG"/>
    <property type="match status" value="1"/>
</dbReference>
<name>V5WIN3_9SPIO</name>
<accession>V5WIN3</accession>
<protein>
    <recommendedName>
        <fullName evidence="2">TPM domain-containing protein</fullName>
    </recommendedName>
</protein>
<reference evidence="3 4" key="1">
    <citation type="journal article" date="2015" name="Stand. Genomic Sci.">
        <title>Complete genome sequence and description of Salinispira pacifica gen. nov., sp. nov., a novel spirochaete isolated form a hypersaline microbial mat.</title>
        <authorList>
            <person name="Ben Hania W."/>
            <person name="Joseph M."/>
            <person name="Schumann P."/>
            <person name="Bunk B."/>
            <person name="Fiebig A."/>
            <person name="Sproer C."/>
            <person name="Klenk H.P."/>
            <person name="Fardeau M.L."/>
            <person name="Spring S."/>
        </authorList>
    </citation>
    <scope>NUCLEOTIDE SEQUENCE [LARGE SCALE GENOMIC DNA]</scope>
    <source>
        <strain evidence="3 4">L21-RPul-D2</strain>
    </source>
</reference>
<feature type="transmembrane region" description="Helical" evidence="1">
    <location>
        <begin position="47"/>
        <end position="67"/>
    </location>
</feature>
<keyword evidence="4" id="KW-1185">Reference proteome</keyword>
<dbReference type="eggNOG" id="COG3762">
    <property type="taxonomic scope" value="Bacteria"/>
</dbReference>
<dbReference type="Pfam" id="PF04536">
    <property type="entry name" value="TPM_phosphatase"/>
    <property type="match status" value="1"/>
</dbReference>
<dbReference type="AlphaFoldDB" id="V5WIN3"/>
<keyword evidence="1" id="KW-0472">Membrane</keyword>
<gene>
    <name evidence="3" type="ORF">L21SP2_2337</name>
</gene>
<dbReference type="PANTHER" id="PTHR30373:SF8">
    <property type="entry name" value="BLL7265 PROTEIN"/>
    <property type="match status" value="1"/>
</dbReference>
<feature type="transmembrane region" description="Helical" evidence="1">
    <location>
        <begin position="79"/>
        <end position="100"/>
    </location>
</feature>